<dbReference type="PANTHER" id="PTHR47703">
    <property type="entry name" value="D-AMINOACID AMINOTRANSFERASE-LIKE PLP-DEPENDENT ENZYMES SUPERFAMILY PROTEIN"/>
    <property type="match status" value="1"/>
</dbReference>
<name>A0A1R0GUD3_9FUNG</name>
<protein>
    <submittedName>
        <fullName evidence="2">Uncharacterized protein</fullName>
    </submittedName>
</protein>
<evidence type="ECO:0000256" key="1">
    <source>
        <dbReference type="SAM" id="MobiDB-lite"/>
    </source>
</evidence>
<dbReference type="PANTHER" id="PTHR47703:SF2">
    <property type="entry name" value="D-AMINOACID AMINOTRANSFERASE-LIKE PLP-DEPENDENT ENZYMES SUPERFAMILY PROTEIN"/>
    <property type="match status" value="1"/>
</dbReference>
<gene>
    <name evidence="2" type="ORF">AYI68_g5414</name>
</gene>
<dbReference type="SUPFAM" id="SSF56752">
    <property type="entry name" value="D-aminoacid aminotransferase-like PLP-dependent enzymes"/>
    <property type="match status" value="1"/>
</dbReference>
<evidence type="ECO:0000313" key="2">
    <source>
        <dbReference type="EMBL" id="OLY80489.1"/>
    </source>
</evidence>
<dbReference type="EMBL" id="LSSL01003432">
    <property type="protein sequence ID" value="OLY80489.1"/>
    <property type="molecule type" value="Genomic_DNA"/>
</dbReference>
<dbReference type="OrthoDB" id="59470at2759"/>
<sequence>MGTDSATASSVSADTSVVIKSSWNDTEKPQILLDDSSYDSFLLQYPNGIYTTARTVDYTSILALENHFIRIAKSLDLYIKDDQKRKSKFDSEIIRLLGEDSLSEYKEPGFWKAIFLPWIKMGLEKNREIHSEVSIDSNVSSNDASKLRKLQEANVSFAVSIDPLIIRLRISKLKFKGTDNQMVILRKGVRHNPASKQVSWVQERKELEKLLSSTVNEVVLYDPESFMCTEGLSSNFFVVERLSTHESIQSCESSSANPSDVTGMLSNKLGGSNLRKPSPQNDEDLKTLIKNYQIVTSPPSDVLMGTIMQMVIKVCEEDNITVSYKSPSISSLQTGQWVGAFITSTSRLVLPIEIFKLGDRSSFLNIGSSPLVKHIQKRIANLVKEDSVKVL</sequence>
<proteinExistence type="predicted"/>
<dbReference type="InterPro" id="IPR036038">
    <property type="entry name" value="Aminotransferase-like"/>
</dbReference>
<organism evidence="2 3">
    <name type="scientific">Smittium mucronatum</name>
    <dbReference type="NCBI Taxonomy" id="133383"/>
    <lineage>
        <taxon>Eukaryota</taxon>
        <taxon>Fungi</taxon>
        <taxon>Fungi incertae sedis</taxon>
        <taxon>Zoopagomycota</taxon>
        <taxon>Kickxellomycotina</taxon>
        <taxon>Harpellomycetes</taxon>
        <taxon>Harpellales</taxon>
        <taxon>Legeriomycetaceae</taxon>
        <taxon>Smittium</taxon>
    </lineage>
</organism>
<dbReference type="Gene3D" id="3.20.10.10">
    <property type="entry name" value="D-amino Acid Aminotransferase, subunit A, domain 2"/>
    <property type="match status" value="1"/>
</dbReference>
<dbReference type="Pfam" id="PF01063">
    <property type="entry name" value="Aminotran_4"/>
    <property type="match status" value="1"/>
</dbReference>
<comment type="caution">
    <text evidence="2">The sequence shown here is derived from an EMBL/GenBank/DDBJ whole genome shotgun (WGS) entry which is preliminary data.</text>
</comment>
<dbReference type="GO" id="GO:0003824">
    <property type="term" value="F:catalytic activity"/>
    <property type="evidence" value="ECO:0007669"/>
    <property type="project" value="InterPro"/>
</dbReference>
<dbReference type="InterPro" id="IPR001544">
    <property type="entry name" value="Aminotrans_IV"/>
</dbReference>
<keyword evidence="3" id="KW-1185">Reference proteome</keyword>
<feature type="compositionally biased region" description="Polar residues" evidence="1">
    <location>
        <begin position="251"/>
        <end position="260"/>
    </location>
</feature>
<feature type="region of interest" description="Disordered" evidence="1">
    <location>
        <begin position="251"/>
        <end position="282"/>
    </location>
</feature>
<accession>A0A1R0GUD3</accession>
<dbReference type="Proteomes" id="UP000187455">
    <property type="component" value="Unassembled WGS sequence"/>
</dbReference>
<dbReference type="InterPro" id="IPR043132">
    <property type="entry name" value="BCAT-like_C"/>
</dbReference>
<evidence type="ECO:0000313" key="3">
    <source>
        <dbReference type="Proteomes" id="UP000187455"/>
    </source>
</evidence>
<reference evidence="2 3" key="1">
    <citation type="journal article" date="2016" name="Mol. Biol. Evol.">
        <title>Genome-Wide Survey of Gut Fungi (Harpellales) Reveals the First Horizontally Transferred Ubiquitin Gene from a Mosquito Host.</title>
        <authorList>
            <person name="Wang Y."/>
            <person name="White M.M."/>
            <person name="Kvist S."/>
            <person name="Moncalvo J.M."/>
        </authorList>
    </citation>
    <scope>NUCLEOTIDE SEQUENCE [LARGE SCALE GENOMIC DNA]</scope>
    <source>
        <strain evidence="2 3">ALG-7-W6</strain>
    </source>
</reference>
<dbReference type="AlphaFoldDB" id="A0A1R0GUD3"/>